<dbReference type="EMBL" id="FPHE01000094">
    <property type="protein sequence ID" value="SFV59847.1"/>
    <property type="molecule type" value="Genomic_DNA"/>
</dbReference>
<dbReference type="AlphaFoldDB" id="A0A1W1C2A8"/>
<organism evidence="1">
    <name type="scientific">hydrothermal vent metagenome</name>
    <dbReference type="NCBI Taxonomy" id="652676"/>
    <lineage>
        <taxon>unclassified sequences</taxon>
        <taxon>metagenomes</taxon>
        <taxon>ecological metagenomes</taxon>
    </lineage>
</organism>
<proteinExistence type="predicted"/>
<accession>A0A1W1C2A8</accession>
<name>A0A1W1C2A8_9ZZZZ</name>
<gene>
    <name evidence="1" type="ORF">MNB_SV-12-1234</name>
</gene>
<sequence length="40" mass="4855">MYLKDNWYLALLTTNNIDNNTIFKKLRINFIKKLQENPVL</sequence>
<evidence type="ECO:0000313" key="1">
    <source>
        <dbReference type="EMBL" id="SFV59847.1"/>
    </source>
</evidence>
<reference evidence="1" key="1">
    <citation type="submission" date="2016-10" db="EMBL/GenBank/DDBJ databases">
        <authorList>
            <person name="de Groot N.N."/>
        </authorList>
    </citation>
    <scope>NUCLEOTIDE SEQUENCE</scope>
</reference>
<protein>
    <submittedName>
        <fullName evidence="1">Uncharacterized protein</fullName>
    </submittedName>
</protein>